<dbReference type="Proteomes" id="UP000334019">
    <property type="component" value="Chromosome"/>
</dbReference>
<sequence>MPGRSRCPPTPARVVASHPRPWRRRAGRRPRRRARVGARPPRGPHALPPRRPPPRRHRRRCGRGGRHGDPLRDQSPDPPGERPPQRDGRLAARRGGGARRADRRAGEPPGGRAVSRAPWEPPLVSVVIPTFNRSEHLPETLDSILIQDHPALEVVVVDDGSTDATPDVLARYAAVHPEVVRAVRQDNAGQSAAVNHGLSVASGELLTLVSDDDPLLPGAVSRLVQPFLDDPDLVAAYPDWRRIDPDGATEAVIRPLDYRFEDMVRLSICIPGPCTLFRRALVDLTGGWDPTWRFVPDFDFWLRAGLHGPMRRVPEVLATWRNHPGATSNARNRTRLAHEHVEVIERFFARDDLPASIRALEAEALHHAHATAALVLTPARPGRFEIRDRTAPLVATTHPPAAPADDDVAWLHGEIRRRDRELAALRATNHILEQRIDTMQRMLDSGVRP</sequence>
<feature type="compositionally biased region" description="Basic residues" evidence="1">
    <location>
        <begin position="52"/>
        <end position="65"/>
    </location>
</feature>
<gene>
    <name evidence="3" type="ORF">GH723_15150</name>
</gene>
<dbReference type="EMBL" id="CP045851">
    <property type="protein sequence ID" value="QGG96326.1"/>
    <property type="molecule type" value="Genomic_DNA"/>
</dbReference>
<reference evidence="3 4" key="1">
    <citation type="submission" date="2019-11" db="EMBL/GenBank/DDBJ databases">
        <authorList>
            <person name="He Y."/>
        </authorList>
    </citation>
    <scope>NUCLEOTIDE SEQUENCE [LARGE SCALE GENOMIC DNA]</scope>
    <source>
        <strain evidence="3 4">SCSIO 58843</strain>
    </source>
</reference>
<dbReference type="Pfam" id="PF00535">
    <property type="entry name" value="Glycos_transf_2"/>
    <property type="match status" value="1"/>
</dbReference>
<dbReference type="Gene3D" id="3.90.550.10">
    <property type="entry name" value="Spore Coat Polysaccharide Biosynthesis Protein SpsA, Chain A"/>
    <property type="match status" value="1"/>
</dbReference>
<dbReference type="SUPFAM" id="SSF53448">
    <property type="entry name" value="Nucleotide-diphospho-sugar transferases"/>
    <property type="match status" value="1"/>
</dbReference>
<organism evidence="3 4">
    <name type="scientific">Actinomarinicola tropica</name>
    <dbReference type="NCBI Taxonomy" id="2789776"/>
    <lineage>
        <taxon>Bacteria</taxon>
        <taxon>Bacillati</taxon>
        <taxon>Actinomycetota</taxon>
        <taxon>Acidimicrobiia</taxon>
        <taxon>Acidimicrobiales</taxon>
        <taxon>Iamiaceae</taxon>
        <taxon>Actinomarinicola</taxon>
    </lineage>
</organism>
<proteinExistence type="predicted"/>
<dbReference type="InterPro" id="IPR029044">
    <property type="entry name" value="Nucleotide-diphossugar_trans"/>
</dbReference>
<evidence type="ECO:0000313" key="4">
    <source>
        <dbReference type="Proteomes" id="UP000334019"/>
    </source>
</evidence>
<accession>A0A5Q2RPG0</accession>
<dbReference type="PANTHER" id="PTHR22916">
    <property type="entry name" value="GLYCOSYLTRANSFERASE"/>
    <property type="match status" value="1"/>
</dbReference>
<feature type="region of interest" description="Disordered" evidence="1">
    <location>
        <begin position="1"/>
        <end position="117"/>
    </location>
</feature>
<keyword evidence="3" id="KW-0808">Transferase</keyword>
<keyword evidence="4" id="KW-1185">Reference proteome</keyword>
<evidence type="ECO:0000259" key="2">
    <source>
        <dbReference type="Pfam" id="PF00535"/>
    </source>
</evidence>
<name>A0A5Q2RPG0_9ACTN</name>
<evidence type="ECO:0000256" key="1">
    <source>
        <dbReference type="SAM" id="MobiDB-lite"/>
    </source>
</evidence>
<dbReference type="AlphaFoldDB" id="A0A5Q2RPG0"/>
<feature type="compositionally biased region" description="Basic and acidic residues" evidence="1">
    <location>
        <begin position="66"/>
        <end position="90"/>
    </location>
</feature>
<protein>
    <submittedName>
        <fullName evidence="3">Glycosyltransferase</fullName>
    </submittedName>
</protein>
<feature type="compositionally biased region" description="Pro residues" evidence="1">
    <location>
        <begin position="41"/>
        <end position="51"/>
    </location>
</feature>
<feature type="domain" description="Glycosyltransferase 2-like" evidence="2">
    <location>
        <begin position="125"/>
        <end position="260"/>
    </location>
</feature>
<feature type="compositionally biased region" description="Basic residues" evidence="1">
    <location>
        <begin position="20"/>
        <end position="36"/>
    </location>
</feature>
<dbReference type="KEGG" id="atq:GH723_15150"/>
<dbReference type="GO" id="GO:0016758">
    <property type="term" value="F:hexosyltransferase activity"/>
    <property type="evidence" value="ECO:0007669"/>
    <property type="project" value="UniProtKB-ARBA"/>
</dbReference>
<evidence type="ECO:0000313" key="3">
    <source>
        <dbReference type="EMBL" id="QGG96326.1"/>
    </source>
</evidence>
<dbReference type="InterPro" id="IPR001173">
    <property type="entry name" value="Glyco_trans_2-like"/>
</dbReference>
<dbReference type="PANTHER" id="PTHR22916:SF3">
    <property type="entry name" value="UDP-GLCNAC:BETAGAL BETA-1,3-N-ACETYLGLUCOSAMINYLTRANSFERASE-LIKE PROTEIN 1"/>
    <property type="match status" value="1"/>
</dbReference>